<evidence type="ECO:0000313" key="2">
    <source>
        <dbReference type="Proteomes" id="UP000019148"/>
    </source>
</evidence>
<dbReference type="AlphaFoldDB" id="W6TG32"/>
<proteinExistence type="predicted"/>
<gene>
    <name evidence="1" type="ORF">BDCR2A_01813</name>
</gene>
<dbReference type="EMBL" id="AZIT01000074">
    <property type="protein sequence ID" value="ETZ17273.1"/>
    <property type="molecule type" value="Genomic_DNA"/>
</dbReference>
<sequence>MSVVVKALIMYITIVTRNTIDSVLKTVKIVKMLR</sequence>
<dbReference type="Proteomes" id="UP000019148">
    <property type="component" value="Unassembled WGS sequence"/>
</dbReference>
<organism evidence="1 2">
    <name type="scientific">Borrelia duttonii CR2A</name>
    <dbReference type="NCBI Taxonomy" id="1432657"/>
    <lineage>
        <taxon>Bacteria</taxon>
        <taxon>Pseudomonadati</taxon>
        <taxon>Spirochaetota</taxon>
        <taxon>Spirochaetia</taxon>
        <taxon>Spirochaetales</taxon>
        <taxon>Borreliaceae</taxon>
        <taxon>Borrelia</taxon>
    </lineage>
</organism>
<protein>
    <submittedName>
        <fullName evidence="1">Uncharacterized protein</fullName>
    </submittedName>
</protein>
<name>W6TG32_9SPIR</name>
<evidence type="ECO:0000313" key="1">
    <source>
        <dbReference type="EMBL" id="ETZ17273.1"/>
    </source>
</evidence>
<reference evidence="1 2" key="1">
    <citation type="submission" date="2013-12" db="EMBL/GenBank/DDBJ databases">
        <title>Comparative genomics of relapsing fever spirochetes.</title>
        <authorList>
            <person name="Schwan T.G."/>
            <person name="Raffel S.J."/>
            <person name="Porcella S.F."/>
        </authorList>
    </citation>
    <scope>NUCLEOTIDE SEQUENCE [LARGE SCALE GENOMIC DNA]</scope>
    <source>
        <strain evidence="1 2">CR2A</strain>
    </source>
</reference>
<accession>W6TG32</accession>
<comment type="caution">
    <text evidence="1">The sequence shown here is derived from an EMBL/GenBank/DDBJ whole genome shotgun (WGS) entry which is preliminary data.</text>
</comment>